<dbReference type="EMBL" id="CCMZ01000034">
    <property type="protein sequence ID" value="CDX22712.1"/>
    <property type="molecule type" value="Genomic_DNA"/>
</dbReference>
<sequence length="148" mass="15911">MIVMAMKRTKTPWMKAEDFGRSLPHGVGVNLLVTDMAAMEAFCREVLGARIIYADEDFAAVELLGSIFMLHADHSYLDNPMTGVTSGADTRGAGIELRLYGADPDAVEKKAAALGHIVLAGSTDKPHGLRECYVVGPDGYVFVPSARI</sequence>
<dbReference type="SUPFAM" id="SSF54593">
    <property type="entry name" value="Glyoxalase/Bleomycin resistance protein/Dihydroxybiphenyl dioxygenase"/>
    <property type="match status" value="1"/>
</dbReference>
<dbReference type="STRING" id="69974.MPLDJ20_270041"/>
<dbReference type="Proteomes" id="UP000045285">
    <property type="component" value="Unassembled WGS sequence"/>
</dbReference>
<keyword evidence="3" id="KW-1185">Reference proteome</keyword>
<feature type="domain" description="VOC" evidence="1">
    <location>
        <begin position="23"/>
        <end position="147"/>
    </location>
</feature>
<evidence type="ECO:0000313" key="2">
    <source>
        <dbReference type="EMBL" id="CDX22712.1"/>
    </source>
</evidence>
<evidence type="ECO:0000259" key="1">
    <source>
        <dbReference type="PROSITE" id="PS51819"/>
    </source>
</evidence>
<evidence type="ECO:0000313" key="3">
    <source>
        <dbReference type="Proteomes" id="UP000045285"/>
    </source>
</evidence>
<protein>
    <recommendedName>
        <fullName evidence="1">VOC domain-containing protein</fullName>
    </recommendedName>
</protein>
<dbReference type="PROSITE" id="PS51819">
    <property type="entry name" value="VOC"/>
    <property type="match status" value="1"/>
</dbReference>
<dbReference type="InterPro" id="IPR029068">
    <property type="entry name" value="Glyas_Bleomycin-R_OHBP_Dase"/>
</dbReference>
<dbReference type="AlphaFoldDB" id="A0A090E604"/>
<name>A0A090E604_MESPL</name>
<gene>
    <name evidence="2" type="ORF">MPL3356_40063</name>
</gene>
<accession>A0A090E604</accession>
<dbReference type="InterPro" id="IPR037523">
    <property type="entry name" value="VOC_core"/>
</dbReference>
<dbReference type="CDD" id="cd06587">
    <property type="entry name" value="VOC"/>
    <property type="match status" value="1"/>
</dbReference>
<organism evidence="2 3">
    <name type="scientific">Mesorhizobium plurifarium</name>
    <dbReference type="NCBI Taxonomy" id="69974"/>
    <lineage>
        <taxon>Bacteria</taxon>
        <taxon>Pseudomonadati</taxon>
        <taxon>Pseudomonadota</taxon>
        <taxon>Alphaproteobacteria</taxon>
        <taxon>Hyphomicrobiales</taxon>
        <taxon>Phyllobacteriaceae</taxon>
        <taxon>Mesorhizobium</taxon>
    </lineage>
</organism>
<proteinExistence type="predicted"/>
<dbReference type="Gene3D" id="3.10.180.10">
    <property type="entry name" value="2,3-Dihydroxybiphenyl 1,2-Dioxygenase, domain 1"/>
    <property type="match status" value="1"/>
</dbReference>
<reference evidence="3" key="1">
    <citation type="submission" date="2014-08" db="EMBL/GenBank/DDBJ databases">
        <authorList>
            <person name="Moulin L."/>
        </authorList>
    </citation>
    <scope>NUCLEOTIDE SEQUENCE [LARGE SCALE GENOMIC DNA]</scope>
</reference>